<keyword evidence="1" id="KW-0175">Coiled coil</keyword>
<organism evidence="3 4">
    <name type="scientific">Gymnopus androsaceus JB14</name>
    <dbReference type="NCBI Taxonomy" id="1447944"/>
    <lineage>
        <taxon>Eukaryota</taxon>
        <taxon>Fungi</taxon>
        <taxon>Dikarya</taxon>
        <taxon>Basidiomycota</taxon>
        <taxon>Agaricomycotina</taxon>
        <taxon>Agaricomycetes</taxon>
        <taxon>Agaricomycetidae</taxon>
        <taxon>Agaricales</taxon>
        <taxon>Marasmiineae</taxon>
        <taxon>Omphalotaceae</taxon>
        <taxon>Gymnopus</taxon>
    </lineage>
</organism>
<protein>
    <submittedName>
        <fullName evidence="3">Uncharacterized protein</fullName>
    </submittedName>
</protein>
<dbReference type="Proteomes" id="UP000799118">
    <property type="component" value="Unassembled WGS sequence"/>
</dbReference>
<proteinExistence type="predicted"/>
<feature type="compositionally biased region" description="Polar residues" evidence="2">
    <location>
        <begin position="1"/>
        <end position="29"/>
    </location>
</feature>
<evidence type="ECO:0000313" key="4">
    <source>
        <dbReference type="Proteomes" id="UP000799118"/>
    </source>
</evidence>
<name>A0A6A4GTU6_9AGAR</name>
<sequence>MAGIKQQTTPVKLSTSPNRSKKPSGSASQPHLWEMNELKEKVSFLESRNRELESELAALKQSYDSVNEKKRLYHKKYRSLRGQLGSPASTKNALVKEEESDQHNHTSSASSSQRTSRRIKDEPDDDGISIETEEAQSAGVIIGMFTGNPQQDVPARIEIGIAAPSTMQTSPQGIMFHGDGPHEAEQIFLERLDQVFPLNDTKWSSLGIFLLDHRSIIWLGPEQQLALVLVPKTQSCPRYSLLSPYDSFSGQTREMFIQKKDTVHYAGTYNCGEVPPGMSLVDKGFKGDRGTMTNLMAKACCEIQTQPEADRLGVAEFELVCDEGSIRVEWIAFRCVGYDGALCDALAGDSSDEDRSRSPRLRLKSEEVSSREGKRKLSVKEEPEDEIGAPNMKRVRRADTQ</sequence>
<keyword evidence="4" id="KW-1185">Reference proteome</keyword>
<feature type="compositionally biased region" description="Basic and acidic residues" evidence="2">
    <location>
        <begin position="94"/>
        <end position="104"/>
    </location>
</feature>
<feature type="coiled-coil region" evidence="1">
    <location>
        <begin position="35"/>
        <end position="69"/>
    </location>
</feature>
<accession>A0A6A4GTU6</accession>
<gene>
    <name evidence="3" type="ORF">BT96DRAFT_926906</name>
</gene>
<feature type="compositionally biased region" description="Basic and acidic residues" evidence="2">
    <location>
        <begin position="353"/>
        <end position="372"/>
    </location>
</feature>
<feature type="region of interest" description="Disordered" evidence="2">
    <location>
        <begin position="1"/>
        <end position="34"/>
    </location>
</feature>
<dbReference type="EMBL" id="ML769729">
    <property type="protein sequence ID" value="KAE9388740.1"/>
    <property type="molecule type" value="Genomic_DNA"/>
</dbReference>
<evidence type="ECO:0000256" key="2">
    <source>
        <dbReference type="SAM" id="MobiDB-lite"/>
    </source>
</evidence>
<evidence type="ECO:0000313" key="3">
    <source>
        <dbReference type="EMBL" id="KAE9388740.1"/>
    </source>
</evidence>
<dbReference type="AlphaFoldDB" id="A0A6A4GTU6"/>
<evidence type="ECO:0000256" key="1">
    <source>
        <dbReference type="SAM" id="Coils"/>
    </source>
</evidence>
<feature type="region of interest" description="Disordered" evidence="2">
    <location>
        <begin position="78"/>
        <end position="129"/>
    </location>
</feature>
<dbReference type="OrthoDB" id="3060478at2759"/>
<feature type="region of interest" description="Disordered" evidence="2">
    <location>
        <begin position="348"/>
        <end position="401"/>
    </location>
</feature>
<reference evidence="3" key="1">
    <citation type="journal article" date="2019" name="Environ. Microbiol.">
        <title>Fungal ecological strategies reflected in gene transcription - a case study of two litter decomposers.</title>
        <authorList>
            <person name="Barbi F."/>
            <person name="Kohler A."/>
            <person name="Barry K."/>
            <person name="Baskaran P."/>
            <person name="Daum C."/>
            <person name="Fauchery L."/>
            <person name="Ihrmark K."/>
            <person name="Kuo A."/>
            <person name="LaButti K."/>
            <person name="Lipzen A."/>
            <person name="Morin E."/>
            <person name="Grigoriev I.V."/>
            <person name="Henrissat B."/>
            <person name="Lindahl B."/>
            <person name="Martin F."/>
        </authorList>
    </citation>
    <scope>NUCLEOTIDE SEQUENCE</scope>
    <source>
        <strain evidence="3">JB14</strain>
    </source>
</reference>